<evidence type="ECO:0000256" key="3">
    <source>
        <dbReference type="SAM" id="MobiDB-lite"/>
    </source>
</evidence>
<evidence type="ECO:0000313" key="8">
    <source>
        <dbReference type="EMBL" id="EAR98319.1"/>
    </source>
</evidence>
<evidence type="ECO:0000256" key="1">
    <source>
        <dbReference type="ARBA" id="ARBA00022801"/>
    </source>
</evidence>
<feature type="coiled-coil region" evidence="2">
    <location>
        <begin position="743"/>
        <end position="782"/>
    </location>
</feature>
<dbReference type="Gene3D" id="3.20.20.80">
    <property type="entry name" value="Glycosidases"/>
    <property type="match status" value="1"/>
</dbReference>
<keyword evidence="1" id="KW-0378">Hydrolase</keyword>
<name>I7M219_TETTS</name>
<keyword evidence="4" id="KW-0732">Signal</keyword>
<feature type="domain" description="Alpha-N-acetylglucosaminidase N-terminal" evidence="6">
    <location>
        <begin position="37"/>
        <end position="128"/>
    </location>
</feature>
<feature type="region of interest" description="Disordered" evidence="3">
    <location>
        <begin position="860"/>
        <end position="879"/>
    </location>
</feature>
<dbReference type="STRING" id="312017.I7M219"/>
<dbReference type="eggNOG" id="KOG2233">
    <property type="taxonomic scope" value="Eukaryota"/>
</dbReference>
<dbReference type="OMA" id="GKACFIV"/>
<dbReference type="Proteomes" id="UP000009168">
    <property type="component" value="Unassembled WGS sequence"/>
</dbReference>
<feature type="domain" description="Alpha-N-acetylglucosaminidase C-terminal" evidence="7">
    <location>
        <begin position="590"/>
        <end position="822"/>
    </location>
</feature>
<evidence type="ECO:0000313" key="9">
    <source>
        <dbReference type="Proteomes" id="UP000009168"/>
    </source>
</evidence>
<dbReference type="RefSeq" id="XP_001018564.1">
    <property type="nucleotide sequence ID" value="XM_001018564.1"/>
</dbReference>
<accession>I7M219</accession>
<feature type="domain" description="Alpha-N-acetylglucosaminidase C-terminal" evidence="7">
    <location>
        <begin position="483"/>
        <end position="569"/>
    </location>
</feature>
<evidence type="ECO:0000259" key="6">
    <source>
        <dbReference type="Pfam" id="PF12971"/>
    </source>
</evidence>
<dbReference type="InParanoid" id="I7M219"/>
<feature type="domain" description="Alpha-N-acetylglucosaminidase tim-barrel" evidence="5">
    <location>
        <begin position="143"/>
        <end position="466"/>
    </location>
</feature>
<dbReference type="GeneID" id="7823840"/>
<reference evidence="9" key="1">
    <citation type="journal article" date="2006" name="PLoS Biol.">
        <title>Macronuclear genome sequence of the ciliate Tetrahymena thermophila, a model eukaryote.</title>
        <authorList>
            <person name="Eisen J.A."/>
            <person name="Coyne R.S."/>
            <person name="Wu M."/>
            <person name="Wu D."/>
            <person name="Thiagarajan M."/>
            <person name="Wortman J.R."/>
            <person name="Badger J.H."/>
            <person name="Ren Q."/>
            <person name="Amedeo P."/>
            <person name="Jones K.M."/>
            <person name="Tallon L.J."/>
            <person name="Delcher A.L."/>
            <person name="Salzberg S.L."/>
            <person name="Silva J.C."/>
            <person name="Haas B.J."/>
            <person name="Majoros W.H."/>
            <person name="Farzad M."/>
            <person name="Carlton J.M."/>
            <person name="Smith R.K. Jr."/>
            <person name="Garg J."/>
            <person name="Pearlman R.E."/>
            <person name="Karrer K.M."/>
            <person name="Sun L."/>
            <person name="Manning G."/>
            <person name="Elde N.C."/>
            <person name="Turkewitz A.P."/>
            <person name="Asai D.J."/>
            <person name="Wilkes D.E."/>
            <person name="Wang Y."/>
            <person name="Cai H."/>
            <person name="Collins K."/>
            <person name="Stewart B.A."/>
            <person name="Lee S.R."/>
            <person name="Wilamowska K."/>
            <person name="Weinberg Z."/>
            <person name="Ruzzo W.L."/>
            <person name="Wloga D."/>
            <person name="Gaertig J."/>
            <person name="Frankel J."/>
            <person name="Tsao C.-C."/>
            <person name="Gorovsky M.A."/>
            <person name="Keeling P.J."/>
            <person name="Waller R.F."/>
            <person name="Patron N.J."/>
            <person name="Cherry J.M."/>
            <person name="Stover N.A."/>
            <person name="Krieger C.J."/>
            <person name="del Toro C."/>
            <person name="Ryder H.F."/>
            <person name="Williamson S.C."/>
            <person name="Barbeau R.A."/>
            <person name="Hamilton E.P."/>
            <person name="Orias E."/>
        </authorList>
    </citation>
    <scope>NUCLEOTIDE SEQUENCE [LARGE SCALE GENOMIC DNA]</scope>
    <source>
        <strain evidence="9">SB210</strain>
    </source>
</reference>
<dbReference type="AlphaFoldDB" id="I7M219"/>
<dbReference type="InterPro" id="IPR029018">
    <property type="entry name" value="Hex-like_dom2"/>
</dbReference>
<dbReference type="Gene3D" id="3.30.379.10">
    <property type="entry name" value="Chitobiase/beta-hexosaminidase domain 2-like"/>
    <property type="match status" value="1"/>
</dbReference>
<feature type="compositionally biased region" description="Basic and acidic residues" evidence="3">
    <location>
        <begin position="864"/>
        <end position="879"/>
    </location>
</feature>
<dbReference type="EMBL" id="GG662651">
    <property type="protein sequence ID" value="EAR98319.1"/>
    <property type="molecule type" value="Genomic_DNA"/>
</dbReference>
<dbReference type="InterPro" id="IPR024732">
    <property type="entry name" value="NAGLU_C"/>
</dbReference>
<dbReference type="HOGENOM" id="CLU_011988_2_1_1"/>
<dbReference type="KEGG" id="tet:TTHERM_00285500"/>
<gene>
    <name evidence="8" type="ORF">TTHERM_00285500</name>
</gene>
<feature type="chain" id="PRO_5003711966" evidence="4">
    <location>
        <begin position="23"/>
        <end position="879"/>
    </location>
</feature>
<dbReference type="Gene3D" id="1.20.120.670">
    <property type="entry name" value="N-acetyl-b-d-glucoasminidase"/>
    <property type="match status" value="1"/>
</dbReference>
<dbReference type="OrthoDB" id="64736at2759"/>
<keyword evidence="9" id="KW-1185">Reference proteome</keyword>
<dbReference type="PANTHER" id="PTHR12872">
    <property type="entry name" value="ALPHA-N-ACETYLGLUCOSAMINIDASE"/>
    <property type="match status" value="1"/>
</dbReference>
<evidence type="ECO:0000259" key="7">
    <source>
        <dbReference type="Pfam" id="PF12972"/>
    </source>
</evidence>
<dbReference type="GO" id="GO:0016787">
    <property type="term" value="F:hydrolase activity"/>
    <property type="evidence" value="ECO:0007669"/>
    <property type="project" value="UniProtKB-KW"/>
</dbReference>
<dbReference type="InterPro" id="IPR007781">
    <property type="entry name" value="NAGLU"/>
</dbReference>
<dbReference type="InterPro" id="IPR024240">
    <property type="entry name" value="NAGLU_N"/>
</dbReference>
<dbReference type="Pfam" id="PF12972">
    <property type="entry name" value="NAGLU_C"/>
    <property type="match status" value="2"/>
</dbReference>
<dbReference type="Pfam" id="PF12971">
    <property type="entry name" value="NAGLU_N"/>
    <property type="match status" value="1"/>
</dbReference>
<evidence type="ECO:0000256" key="4">
    <source>
        <dbReference type="SAM" id="SignalP"/>
    </source>
</evidence>
<proteinExistence type="predicted"/>
<evidence type="ECO:0000256" key="2">
    <source>
        <dbReference type="SAM" id="Coils"/>
    </source>
</evidence>
<sequence>MKKYKLALAVLILFAILGNVFAKSSLQGLKQKSSSIQAVSFLASRTLGERLSQNITFNLIQQDLSVESRNETQYNEYFILSSPQENQLVIQSNTKIGLSKGLFYFMKNYMNSSISWNGDNIQQLEYLPTVSEQIRIQTPYQFRYMFNYCTYSYSLMSFWDWQRWEREIDYMALQGINMPLAIIGTSKIWQNTLKQINYTDSEILDFLPGPGFEAWWLMGNLEGYGGPVTQAYIDGQYNLQKKILKRMRNLGMQPILQGFYGMVPNSLKAKFPLSKIYGDQSWLGFRRPAFLDANDELFSNIANIFYSESEKLYGRAKFYGGDPFHEGAIVPGLNLTSQAQSIYRAMQYTDNPKDEKVKWILQSWQENPSQQLLQGLQNDECIILDLMAEARSKWQTNDFSGHDFLWTSLPNFGLRIGQYGMIEQYVSQPPLAYSIKNSTMKGIGSIPEGILTNVLDYEILFDKAWIQPNQDTNLTPRQQVLQYLGDFIRYRYGEQNNKNLFSAWSLLTNSIYNSTNPWDGPSESVMLARPASYIDKVSSWGTSYIYWNTTNVLEAWKLFTNYVKEKKQKNRSQHLQKLEEINKKLGRSDDDMEAFVEISQNEERNIFKDTFLYDLVDVARQNLASYSYLLYNKVMLAFNQTDTIKFALYSQQFLELIKDQDQLLSSRKEFMLGYYLESVSKLGTTDQEKQNFIEQIKRQITVWSDFPSDLHDYANKEWNGILKDFYLPRWELYFKSLQSYIVEENKKQELAQLQQQQSEEEIEVEQQEIKQNDEDLVKYTKEELLSGKNINWFDVEIQFSKNNITYPSTPQISELEINQALFQKYYSVILAEHININQIKPAVQKQYGIRLQPKQHQTYTQVKFSKDKQNTKSEETQQI</sequence>
<keyword evidence="2" id="KW-0175">Coiled coil</keyword>
<protein>
    <submittedName>
        <fullName evidence="8">Alpha-N-acetylglucosaminidase (NAGLU)</fullName>
    </submittedName>
</protein>
<evidence type="ECO:0000259" key="5">
    <source>
        <dbReference type="Pfam" id="PF05089"/>
    </source>
</evidence>
<organism evidence="8 9">
    <name type="scientific">Tetrahymena thermophila (strain SB210)</name>
    <dbReference type="NCBI Taxonomy" id="312017"/>
    <lineage>
        <taxon>Eukaryota</taxon>
        <taxon>Sar</taxon>
        <taxon>Alveolata</taxon>
        <taxon>Ciliophora</taxon>
        <taxon>Intramacronucleata</taxon>
        <taxon>Oligohymenophorea</taxon>
        <taxon>Hymenostomatida</taxon>
        <taxon>Tetrahymenina</taxon>
        <taxon>Tetrahymenidae</taxon>
        <taxon>Tetrahymena</taxon>
    </lineage>
</organism>
<dbReference type="PANTHER" id="PTHR12872:SF1">
    <property type="entry name" value="ALPHA-N-ACETYLGLUCOSAMINIDASE"/>
    <property type="match status" value="1"/>
</dbReference>
<feature type="signal peptide" evidence="4">
    <location>
        <begin position="1"/>
        <end position="22"/>
    </location>
</feature>
<dbReference type="InterPro" id="IPR024733">
    <property type="entry name" value="NAGLU_tim-barrel"/>
</dbReference>
<dbReference type="Pfam" id="PF05089">
    <property type="entry name" value="NAGLU"/>
    <property type="match status" value="1"/>
</dbReference>